<dbReference type="InterPro" id="IPR032675">
    <property type="entry name" value="LRR_dom_sf"/>
</dbReference>
<dbReference type="Gene3D" id="3.80.10.10">
    <property type="entry name" value="Ribonuclease Inhibitor"/>
    <property type="match status" value="1"/>
</dbReference>
<gene>
    <name evidence="1" type="ORF">GFSPODELE1_LOCUS9322</name>
</gene>
<sequence length="403" mass="46120">MFMGRDPNRLSYLKELSVLFNGFSTYEASRALTKLLRQAHSLTTLVIANFDERFVIWDPHMMYALCDMTTLRTLHVYNASRMGMRALGALKSPIETLSVRSCHFEYNDVRPDIMDLAGSLQQPLVHYAALKDFELPPAPYIFPHVHTVHLWHCPHVGIDQVFTSFPNLKNIICVNIDPPGVLREENLLRQVPSGVWPQLAEFGGILWSLYNLAPRCRFRRLKIYDIEPGQLLLLRTVVGDHRPTHLELVNTKRVFGMDRVVNLSPASITHLSICMELEAQPNAPLDSFEMTLIRTALVDCIRTIPVVFLVLRFDIVRLNKPRPSSLFGTAGDLVYFDMPAFVIEAGRRCPSLHYVFVSIGEGVSRWSWKLSRSELKQITLEDLPRDVAQQVMTDNELSFEFRL</sequence>
<dbReference type="EMBL" id="OZ037950">
    <property type="protein sequence ID" value="CAL1713468.1"/>
    <property type="molecule type" value="Genomic_DNA"/>
</dbReference>
<organism evidence="1 2">
    <name type="scientific">Somion occarium</name>
    <dbReference type="NCBI Taxonomy" id="3059160"/>
    <lineage>
        <taxon>Eukaryota</taxon>
        <taxon>Fungi</taxon>
        <taxon>Dikarya</taxon>
        <taxon>Basidiomycota</taxon>
        <taxon>Agaricomycotina</taxon>
        <taxon>Agaricomycetes</taxon>
        <taxon>Polyporales</taxon>
        <taxon>Cerrenaceae</taxon>
        <taxon>Somion</taxon>
    </lineage>
</organism>
<accession>A0ABP1E257</accession>
<name>A0ABP1E257_9APHY</name>
<protein>
    <recommendedName>
        <fullName evidence="3">F-box domain-containing protein</fullName>
    </recommendedName>
</protein>
<evidence type="ECO:0000313" key="2">
    <source>
        <dbReference type="Proteomes" id="UP001497453"/>
    </source>
</evidence>
<keyword evidence="2" id="KW-1185">Reference proteome</keyword>
<reference evidence="2" key="1">
    <citation type="submission" date="2024-04" db="EMBL/GenBank/DDBJ databases">
        <authorList>
            <person name="Shaw F."/>
            <person name="Minotto A."/>
        </authorList>
    </citation>
    <scope>NUCLEOTIDE SEQUENCE [LARGE SCALE GENOMIC DNA]</scope>
</reference>
<dbReference type="SUPFAM" id="SSF52058">
    <property type="entry name" value="L domain-like"/>
    <property type="match status" value="1"/>
</dbReference>
<dbReference type="Proteomes" id="UP001497453">
    <property type="component" value="Chromosome 7"/>
</dbReference>
<evidence type="ECO:0008006" key="3">
    <source>
        <dbReference type="Google" id="ProtNLM"/>
    </source>
</evidence>
<proteinExistence type="predicted"/>
<evidence type="ECO:0000313" key="1">
    <source>
        <dbReference type="EMBL" id="CAL1713468.1"/>
    </source>
</evidence>